<sequence>MGVDSDILSDKELFLKNRLEVKLNDLEKKHLETKEREAQAVGFLERRLKQVELEHKMELKLRRQLRYEVNNLRKRLLETYKLYSDTLEQNEIIKKELEALKNKENKKESVLNTKLDTSREISIVIKEHDCEFVKSAPVSFNTGSENERCIQRNRMSFVTPSNSARTRSFFTPLEYRTRNSKNSFIRSGGSYTEKSFTRNTVYGSGSCNIGGDSINYGQKDSLIKSERAKDWLKHIEELYRPSENKADERTKYREEKNISNLSSILRVEDSLSILEDNDLDEDKYFSGGDITEDNDLDEDINFDDLVANIGRKEGKYIADNTEMMVTNTELIIDQINQQDKELSSLLQKTNICNNSNIGSNVNVGRINKSSGNRYKGRENIRFLS</sequence>
<protein>
    <submittedName>
        <fullName evidence="2">Uncharacterized protein</fullName>
    </submittedName>
</protein>
<feature type="coiled-coil region" evidence="1">
    <location>
        <begin position="16"/>
        <end position="54"/>
    </location>
</feature>
<keyword evidence="3" id="KW-1185">Reference proteome</keyword>
<feature type="coiled-coil region" evidence="1">
    <location>
        <begin position="83"/>
        <end position="113"/>
    </location>
</feature>
<reference evidence="2 3" key="1">
    <citation type="submission" date="2023-10" db="EMBL/GenBank/DDBJ databases">
        <title>Comparative genomics analysis reveals potential genetic determinants of host preference in Cryptosporidium xiaoi.</title>
        <authorList>
            <person name="Xiao L."/>
            <person name="Li J."/>
        </authorList>
    </citation>
    <scope>NUCLEOTIDE SEQUENCE [LARGE SCALE GENOMIC DNA]</scope>
    <source>
        <strain evidence="2 3">52996</strain>
    </source>
</reference>
<dbReference type="Proteomes" id="UP001311799">
    <property type="component" value="Unassembled WGS sequence"/>
</dbReference>
<dbReference type="AlphaFoldDB" id="A0AAV9XTU8"/>
<evidence type="ECO:0000256" key="1">
    <source>
        <dbReference type="SAM" id="Coils"/>
    </source>
</evidence>
<organism evidence="2 3">
    <name type="scientific">Cryptosporidium xiaoi</name>
    <dbReference type="NCBI Taxonomy" id="659607"/>
    <lineage>
        <taxon>Eukaryota</taxon>
        <taxon>Sar</taxon>
        <taxon>Alveolata</taxon>
        <taxon>Apicomplexa</taxon>
        <taxon>Conoidasida</taxon>
        <taxon>Coccidia</taxon>
        <taxon>Eucoccidiorida</taxon>
        <taxon>Eimeriorina</taxon>
        <taxon>Cryptosporidiidae</taxon>
        <taxon>Cryptosporidium</taxon>
    </lineage>
</organism>
<proteinExistence type="predicted"/>
<keyword evidence="1" id="KW-0175">Coiled coil</keyword>
<evidence type="ECO:0000313" key="2">
    <source>
        <dbReference type="EMBL" id="KAK6588131.1"/>
    </source>
</evidence>
<name>A0AAV9XTU8_9CRYT</name>
<accession>A0AAV9XTU8</accession>
<evidence type="ECO:0000313" key="3">
    <source>
        <dbReference type="Proteomes" id="UP001311799"/>
    </source>
</evidence>
<gene>
    <name evidence="2" type="ORF">RS030_71104</name>
</gene>
<comment type="caution">
    <text evidence="2">The sequence shown here is derived from an EMBL/GenBank/DDBJ whole genome shotgun (WGS) entry which is preliminary data.</text>
</comment>
<dbReference type="EMBL" id="JAWDEY010000035">
    <property type="protein sequence ID" value="KAK6588131.1"/>
    <property type="molecule type" value="Genomic_DNA"/>
</dbReference>